<dbReference type="PANTHER" id="PTHR11017">
    <property type="entry name" value="LEUCINE-RICH REPEAT-CONTAINING PROTEIN"/>
    <property type="match status" value="1"/>
</dbReference>
<dbReference type="InterPro" id="IPR025875">
    <property type="entry name" value="Leu-rich_rpt_4"/>
</dbReference>
<dbReference type="Gene3D" id="3.80.10.10">
    <property type="entry name" value="Ribonuclease Inhibitor"/>
    <property type="match status" value="2"/>
</dbReference>
<proteinExistence type="predicted"/>
<sequence>MVVISELVEEFSFSTTQLHHNYNELLSFRGIDTLNLTDHLQEALINAYITTLLDDDGIETGLSLKSELKKTLIEVANLKRNVEKDRQETKFIEEIDSIVQPKHTKLVLEGIDLQAWLQILSYHAFKGNGPKKGYEEVSKKLMAYIHGITVYLVDKCLVTIGPSYELKMQQFNALYKNLPSNLPLENLVTLDMSYSNLESFGMFYGNPQQLGKSQKLSGSSSKGKRLLGSLKILNLSYCKKLHSLGGFFEFPALEKLILSNCISLIKVCESVEQSDALDLIDLSYCNEAGKILRTIGKVKNANQETLNGNNIGMNSQTSYFAIVEAIQRPLESYLICLPSSLVWLSLGQNNLSNESFPNDWSNLSMLKELHLYDNDIVSLPNCVKTLPRLEKLDIYGCERLKTLEHLPLTLKYLIYYFEYDDKERKILFDREMSPITLDGNDCRGSLFEGMYKFEDMRDVKEEVLCSLGWTNLDFTNIQPIEPGYKVEMLYKFGIFNTIYRGKEMPNWISDRREGSSITFTIKILWVDTRITNITKSCTWIYHYNDVFDEFIVEDVVYLSHWMFGKNKMEDGDQITISIVKLNGYDFSIRQCGVSFVYDEDDNEKKKLEEEEDVLGYYKSWNHIIGGDVSPFQTPTGVYRLHQNRFLDDVYFYDHIAEDINVNNSETLVVLLEKLIDLLAKRKNDLNGSKLNSYDKGEDAHDVQNTNIHIQK</sequence>
<dbReference type="InterPro" id="IPR044974">
    <property type="entry name" value="Disease_R_plants"/>
</dbReference>
<organism evidence="3 4">
    <name type="scientific">Centaurea solstitialis</name>
    <name type="common">yellow star-thistle</name>
    <dbReference type="NCBI Taxonomy" id="347529"/>
    <lineage>
        <taxon>Eukaryota</taxon>
        <taxon>Viridiplantae</taxon>
        <taxon>Streptophyta</taxon>
        <taxon>Embryophyta</taxon>
        <taxon>Tracheophyta</taxon>
        <taxon>Spermatophyta</taxon>
        <taxon>Magnoliopsida</taxon>
        <taxon>eudicotyledons</taxon>
        <taxon>Gunneridae</taxon>
        <taxon>Pentapetalae</taxon>
        <taxon>asterids</taxon>
        <taxon>campanulids</taxon>
        <taxon>Asterales</taxon>
        <taxon>Asteraceae</taxon>
        <taxon>Carduoideae</taxon>
        <taxon>Cardueae</taxon>
        <taxon>Centaureinae</taxon>
        <taxon>Centaurea</taxon>
    </lineage>
</organism>
<dbReference type="InterPro" id="IPR032675">
    <property type="entry name" value="LRR_dom_sf"/>
</dbReference>
<comment type="caution">
    <text evidence="3">The sequence shown here is derived from an EMBL/GenBank/DDBJ whole genome shotgun (WGS) entry which is preliminary data.</text>
</comment>
<reference evidence="3" key="1">
    <citation type="submission" date="2023-03" db="EMBL/GenBank/DDBJ databases">
        <title>Chromosome-scale reference genome and RAD-based genetic map of yellow starthistle (Centaurea solstitialis) reveal putative structural variation and QTLs associated with invader traits.</title>
        <authorList>
            <person name="Reatini B."/>
            <person name="Cang F.A."/>
            <person name="Jiang Q."/>
            <person name="Mckibben M.T.W."/>
            <person name="Barker M.S."/>
            <person name="Rieseberg L.H."/>
            <person name="Dlugosch K.M."/>
        </authorList>
    </citation>
    <scope>NUCLEOTIDE SEQUENCE</scope>
    <source>
        <strain evidence="3">CAN-66</strain>
        <tissue evidence="3">Leaf</tissue>
    </source>
</reference>
<dbReference type="Proteomes" id="UP001172457">
    <property type="component" value="Chromosome 3"/>
</dbReference>
<dbReference type="EMBL" id="JARYMX010000003">
    <property type="protein sequence ID" value="KAJ9558746.1"/>
    <property type="molecule type" value="Genomic_DNA"/>
</dbReference>
<gene>
    <name evidence="3" type="ORF">OSB04_013360</name>
</gene>
<keyword evidence="2" id="KW-0677">Repeat</keyword>
<name>A0AA38TNR2_9ASTR</name>
<dbReference type="AlphaFoldDB" id="A0AA38TNR2"/>
<evidence type="ECO:0000313" key="4">
    <source>
        <dbReference type="Proteomes" id="UP001172457"/>
    </source>
</evidence>
<keyword evidence="4" id="KW-1185">Reference proteome</keyword>
<feature type="non-terminal residue" evidence="3">
    <location>
        <position position="1"/>
    </location>
</feature>
<keyword evidence="1" id="KW-0433">Leucine-rich repeat</keyword>
<evidence type="ECO:0000256" key="2">
    <source>
        <dbReference type="ARBA" id="ARBA00022737"/>
    </source>
</evidence>
<evidence type="ECO:0000313" key="3">
    <source>
        <dbReference type="EMBL" id="KAJ9558746.1"/>
    </source>
</evidence>
<dbReference type="PANTHER" id="PTHR11017:SF313">
    <property type="entry name" value="TIR DOMAIN, P-LOOP CONTAINING NUCLEOSIDE TRIPHOSPHATE HYDROLASE"/>
    <property type="match status" value="1"/>
</dbReference>
<dbReference type="GO" id="GO:0006952">
    <property type="term" value="P:defense response"/>
    <property type="evidence" value="ECO:0007669"/>
    <property type="project" value="InterPro"/>
</dbReference>
<accession>A0AA38TNR2</accession>
<dbReference type="SUPFAM" id="SSF52058">
    <property type="entry name" value="L domain-like"/>
    <property type="match status" value="1"/>
</dbReference>
<evidence type="ECO:0000256" key="1">
    <source>
        <dbReference type="ARBA" id="ARBA00022614"/>
    </source>
</evidence>
<protein>
    <submittedName>
        <fullName evidence="3">Uncharacterized protein</fullName>
    </submittedName>
</protein>
<dbReference type="Pfam" id="PF12799">
    <property type="entry name" value="LRR_4"/>
    <property type="match status" value="1"/>
</dbReference>